<dbReference type="Proteomes" id="UP000215914">
    <property type="component" value="Unassembled WGS sequence"/>
</dbReference>
<dbReference type="PANTHER" id="PTHR31099">
    <property type="entry name" value="OS06G0165300 PROTEIN"/>
    <property type="match status" value="1"/>
</dbReference>
<feature type="region of interest" description="Disordered" evidence="2">
    <location>
        <begin position="238"/>
        <end position="270"/>
    </location>
</feature>
<proteinExistence type="predicted"/>
<dbReference type="PANTHER" id="PTHR31099:SF49">
    <property type="entry name" value="MYOSIN HEAVY CHAIN-LIKE PROTEIN"/>
    <property type="match status" value="1"/>
</dbReference>
<reference evidence="3" key="2">
    <citation type="submission" date="2020-06" db="EMBL/GenBank/DDBJ databases">
        <title>Helianthus annuus Genome sequencing and assembly Release 2.</title>
        <authorList>
            <person name="Gouzy J."/>
            <person name="Langlade N."/>
            <person name="Munos S."/>
        </authorList>
    </citation>
    <scope>NUCLEOTIDE SEQUENCE</scope>
    <source>
        <tissue evidence="3">Leaves</tissue>
    </source>
</reference>
<gene>
    <name evidence="3" type="ORF">HanXRQr2_Chr16g0746241</name>
</gene>
<feature type="region of interest" description="Disordered" evidence="2">
    <location>
        <begin position="331"/>
        <end position="350"/>
    </location>
</feature>
<dbReference type="AlphaFoldDB" id="A0A9K3DQP5"/>
<dbReference type="EMBL" id="MNCJ02000331">
    <property type="protein sequence ID" value="KAF5759841.1"/>
    <property type="molecule type" value="Genomic_DNA"/>
</dbReference>
<evidence type="ECO:0000256" key="1">
    <source>
        <dbReference type="SAM" id="Coils"/>
    </source>
</evidence>
<comment type="caution">
    <text evidence="3">The sequence shown here is derived from an EMBL/GenBank/DDBJ whole genome shotgun (WGS) entry which is preliminary data.</text>
</comment>
<accession>A0A9K3DQP5</accession>
<reference evidence="3" key="1">
    <citation type="journal article" date="2017" name="Nature">
        <title>The sunflower genome provides insights into oil metabolism, flowering and Asterid evolution.</title>
        <authorList>
            <person name="Badouin H."/>
            <person name="Gouzy J."/>
            <person name="Grassa C.J."/>
            <person name="Murat F."/>
            <person name="Staton S.E."/>
            <person name="Cottret L."/>
            <person name="Lelandais-Briere C."/>
            <person name="Owens G.L."/>
            <person name="Carrere S."/>
            <person name="Mayjonade B."/>
            <person name="Legrand L."/>
            <person name="Gill N."/>
            <person name="Kane N.C."/>
            <person name="Bowers J.E."/>
            <person name="Hubner S."/>
            <person name="Bellec A."/>
            <person name="Berard A."/>
            <person name="Berges H."/>
            <person name="Blanchet N."/>
            <person name="Boniface M.C."/>
            <person name="Brunel D."/>
            <person name="Catrice O."/>
            <person name="Chaidir N."/>
            <person name="Claudel C."/>
            <person name="Donnadieu C."/>
            <person name="Faraut T."/>
            <person name="Fievet G."/>
            <person name="Helmstetter N."/>
            <person name="King M."/>
            <person name="Knapp S.J."/>
            <person name="Lai Z."/>
            <person name="Le Paslier M.C."/>
            <person name="Lippi Y."/>
            <person name="Lorenzon L."/>
            <person name="Mandel J.R."/>
            <person name="Marage G."/>
            <person name="Marchand G."/>
            <person name="Marquand E."/>
            <person name="Bret-Mestries E."/>
            <person name="Morien E."/>
            <person name="Nambeesan S."/>
            <person name="Nguyen T."/>
            <person name="Pegot-Espagnet P."/>
            <person name="Pouilly N."/>
            <person name="Raftis F."/>
            <person name="Sallet E."/>
            <person name="Schiex T."/>
            <person name="Thomas J."/>
            <person name="Vandecasteele C."/>
            <person name="Vares D."/>
            <person name="Vear F."/>
            <person name="Vautrin S."/>
            <person name="Crespi M."/>
            <person name="Mangin B."/>
            <person name="Burke J.M."/>
            <person name="Salse J."/>
            <person name="Munos S."/>
            <person name="Vincourt P."/>
            <person name="Rieseberg L.H."/>
            <person name="Langlade N.B."/>
        </authorList>
    </citation>
    <scope>NUCLEOTIDE SEQUENCE</scope>
    <source>
        <tissue evidence="3">Leaves</tissue>
    </source>
</reference>
<evidence type="ECO:0000256" key="2">
    <source>
        <dbReference type="SAM" id="MobiDB-lite"/>
    </source>
</evidence>
<organism evidence="3 4">
    <name type="scientific">Helianthus annuus</name>
    <name type="common">Common sunflower</name>
    <dbReference type="NCBI Taxonomy" id="4232"/>
    <lineage>
        <taxon>Eukaryota</taxon>
        <taxon>Viridiplantae</taxon>
        <taxon>Streptophyta</taxon>
        <taxon>Embryophyta</taxon>
        <taxon>Tracheophyta</taxon>
        <taxon>Spermatophyta</taxon>
        <taxon>Magnoliopsida</taxon>
        <taxon>eudicotyledons</taxon>
        <taxon>Gunneridae</taxon>
        <taxon>Pentapetalae</taxon>
        <taxon>asterids</taxon>
        <taxon>campanulids</taxon>
        <taxon>Asterales</taxon>
        <taxon>Asteraceae</taxon>
        <taxon>Asteroideae</taxon>
        <taxon>Heliantheae alliance</taxon>
        <taxon>Heliantheae</taxon>
        <taxon>Helianthus</taxon>
    </lineage>
</organism>
<evidence type="ECO:0000313" key="4">
    <source>
        <dbReference type="Proteomes" id="UP000215914"/>
    </source>
</evidence>
<sequence length="605" mass="67393">MFNVFYSVTYASGFYSFQARSGVAPVCSMPLKSLHDWKQKFFYIRRGVIPIDMPYRQVGQGIPKVDVMEDYGAQDWFKRITQKATAISQLDEMALVGAGMSLLWVPKNPLGQPVYSYQGKFGYSLLNVLDPKAAGAMVEAIQAEGNPTWLDQIRGRFLHPTDESLNRYASEVLGEDVWNDSVDPGREGVIVLSSGSSDQNFEDLTSRCARAGTAQGNAAEPVHEVVGDDDDVEVAVDSSARLESRKKARTDKSGRREGKTEGKAAGSSRKQLSTLPCLDYVVVSDTLSGLGAGERSRESDPDDSATLTEHMRKKALEDHKRRLDEQSAAHFAAKKAKLHKEAPPAPSESEIDLGVFSGGHGNLLEELYAASAPPTAAKFGKKPRMVDISQITPPASPHRGQLVLMLEVMVGVMVEVMVGLIKVRVLKWRWSLVRLLHNKPFIPNVLLVEVGLLLAWCATRILNMTLLILGAHAPCWNLTQGSRMNDVNNCHEFFAMSLPPAERMFQKNRNRFALLDDHVRAGVNFFATSQEILCEWRSMGEETLEFEESKKLFAEEKEKFNAEKKGLQWRVADAEKKLEEQKLLNDQKQKDWETACARTNVAMQS</sequence>
<dbReference type="Gramene" id="mRNA:HanXRQr2_Chr16g0746241">
    <property type="protein sequence ID" value="mRNA:HanXRQr2_Chr16g0746241"/>
    <property type="gene ID" value="HanXRQr2_Chr16g0746241"/>
</dbReference>
<protein>
    <recommendedName>
        <fullName evidence="5">Transposase (Putative), gypsy type</fullName>
    </recommendedName>
</protein>
<feature type="compositionally biased region" description="Basic and acidic residues" evidence="2">
    <location>
        <begin position="240"/>
        <end position="262"/>
    </location>
</feature>
<name>A0A9K3DQP5_HELAN</name>
<evidence type="ECO:0008006" key="5">
    <source>
        <dbReference type="Google" id="ProtNLM"/>
    </source>
</evidence>
<evidence type="ECO:0000313" key="3">
    <source>
        <dbReference type="EMBL" id="KAF5759841.1"/>
    </source>
</evidence>
<keyword evidence="1" id="KW-0175">Coiled coil</keyword>
<keyword evidence="4" id="KW-1185">Reference proteome</keyword>
<feature type="coiled-coil region" evidence="1">
    <location>
        <begin position="557"/>
        <end position="591"/>
    </location>
</feature>